<evidence type="ECO:0000256" key="1">
    <source>
        <dbReference type="ARBA" id="ARBA00005594"/>
    </source>
</evidence>
<evidence type="ECO:0000256" key="10">
    <source>
        <dbReference type="RuleBase" id="RU363035"/>
    </source>
</evidence>
<dbReference type="PANTHER" id="PTHR11946">
    <property type="entry name" value="VALYL-TRNA SYNTHETASES"/>
    <property type="match status" value="1"/>
</dbReference>
<evidence type="ECO:0000256" key="3">
    <source>
        <dbReference type="ARBA" id="ARBA00022598"/>
    </source>
</evidence>
<comment type="similarity">
    <text evidence="1 10">Belongs to the class-I aminoacyl-tRNA synthetase family.</text>
</comment>
<feature type="domain" description="Aminoacyl-tRNA synthetase class Ia" evidence="12">
    <location>
        <begin position="110"/>
        <end position="715"/>
    </location>
</feature>
<accession>A0AAV9XM39</accession>
<evidence type="ECO:0000256" key="2">
    <source>
        <dbReference type="ARBA" id="ARBA00013169"/>
    </source>
</evidence>
<feature type="compositionally biased region" description="Low complexity" evidence="11">
    <location>
        <begin position="61"/>
        <end position="80"/>
    </location>
</feature>
<dbReference type="GO" id="GO:0004832">
    <property type="term" value="F:valine-tRNA ligase activity"/>
    <property type="evidence" value="ECO:0007669"/>
    <property type="project" value="UniProtKB-EC"/>
</dbReference>
<dbReference type="Gene3D" id="3.40.50.620">
    <property type="entry name" value="HUPs"/>
    <property type="match status" value="2"/>
</dbReference>
<keyword evidence="4 10" id="KW-0547">Nucleotide-binding</keyword>
<gene>
    <name evidence="13" type="primary">VAS1_1</name>
    <name evidence="13" type="ORF">TWF694_006776</name>
</gene>
<dbReference type="InterPro" id="IPR001412">
    <property type="entry name" value="aa-tRNA-synth_I_CS"/>
</dbReference>
<keyword evidence="5 10" id="KW-0067">ATP-binding</keyword>
<evidence type="ECO:0000256" key="8">
    <source>
        <dbReference type="ARBA" id="ARBA00029936"/>
    </source>
</evidence>
<dbReference type="EMBL" id="JAVHJO010000002">
    <property type="protein sequence ID" value="KAK6542835.1"/>
    <property type="molecule type" value="Genomic_DNA"/>
</dbReference>
<dbReference type="PRINTS" id="PR00986">
    <property type="entry name" value="TRNASYNTHVAL"/>
</dbReference>
<dbReference type="Proteomes" id="UP001365542">
    <property type="component" value="Unassembled WGS sequence"/>
</dbReference>
<evidence type="ECO:0000256" key="6">
    <source>
        <dbReference type="ARBA" id="ARBA00022917"/>
    </source>
</evidence>
<dbReference type="InterPro" id="IPR009008">
    <property type="entry name" value="Val/Leu/Ile-tRNA-synth_edit"/>
</dbReference>
<sequence length="719" mass="81528">MLVMQPQLIASSYKPKDIEQKWYVVWEREGYFGHTTQRHQMNTESMDGIGNGSRSTVKDLTSATSSDEVSVSDTTSDSDTLRASSGILSIKGRLDGRSRKASNSSDRMLKNSQKGVFTMFTPPPNITGALHCGHALAISLEDTLVRWHRMRGFETLFIPGCDHAGIATQVLVEKKAIREKQKNRHELGQIRFSRLLEKWKDEHHTKITTAFKRLGASMDWTLEAFTMDEARKEAVTEAFVRLHEQGVIYRAEKITNWCSTLRTAISDLEIDILDVSGPKSLEVPGHSTPVEFGILYYLKYVIVLDDHSVTWIEMATTRPEILLADTALAVHPDDHRYSHLIGSRARHPYSCRLLPIVGDYAVDRKFGTGVLNVAPGHDQLGFAIGKRNGLEAVVVYNDEGMVNKNGGDFCGQKRFEVRAHIIEDLKERGLFIKQSGCKVKIPICNRTGDVVEPVLRPQWWMKMSQLAPAAAKALRDGMIEVRPESMKEKLLESLDYPQDWCLSTQIWWGHEIPVWHLTVELERDENDDFSMRAPQQEDWIVARSEGEALQHIQEKYLGKKWTLNKDTEVLDTWFSAALWPFAILGWPKKSEELKTFFPASILDTGADTLNFWVTRMIMLSLKLTGRVPFREVYFHPLIRDLEGRKMSKSIGNVIDPVDVIEGSTLTTLHQKLLEGNLTPNSDEIERTKRFQTTCFPKGIPECGADALRFALVNYASGRK</sequence>
<dbReference type="PROSITE" id="PS00178">
    <property type="entry name" value="AA_TRNA_LIGASE_I"/>
    <property type="match status" value="1"/>
</dbReference>
<evidence type="ECO:0000256" key="7">
    <source>
        <dbReference type="ARBA" id="ARBA00023146"/>
    </source>
</evidence>
<keyword evidence="14" id="KW-1185">Reference proteome</keyword>
<evidence type="ECO:0000256" key="11">
    <source>
        <dbReference type="SAM" id="MobiDB-lite"/>
    </source>
</evidence>
<dbReference type="GO" id="GO:0006438">
    <property type="term" value="P:valyl-tRNA aminoacylation"/>
    <property type="evidence" value="ECO:0007669"/>
    <property type="project" value="InterPro"/>
</dbReference>
<evidence type="ECO:0000256" key="5">
    <source>
        <dbReference type="ARBA" id="ARBA00022840"/>
    </source>
</evidence>
<dbReference type="EC" id="6.1.1.9" evidence="2"/>
<dbReference type="NCBIfam" id="TIGR00422">
    <property type="entry name" value="valS"/>
    <property type="match status" value="1"/>
</dbReference>
<reference evidence="13 14" key="1">
    <citation type="submission" date="2019-10" db="EMBL/GenBank/DDBJ databases">
        <authorList>
            <person name="Palmer J.M."/>
        </authorList>
    </citation>
    <scope>NUCLEOTIDE SEQUENCE [LARGE SCALE GENOMIC DNA]</scope>
    <source>
        <strain evidence="13 14">TWF694</strain>
    </source>
</reference>
<evidence type="ECO:0000256" key="4">
    <source>
        <dbReference type="ARBA" id="ARBA00022741"/>
    </source>
</evidence>
<dbReference type="InterPro" id="IPR002300">
    <property type="entry name" value="aa-tRNA-synth_Ia"/>
</dbReference>
<evidence type="ECO:0000256" key="9">
    <source>
        <dbReference type="ARBA" id="ARBA00047552"/>
    </source>
</evidence>
<dbReference type="GO" id="GO:0005524">
    <property type="term" value="F:ATP binding"/>
    <property type="evidence" value="ECO:0007669"/>
    <property type="project" value="UniProtKB-KW"/>
</dbReference>
<protein>
    <recommendedName>
        <fullName evidence="2">valine--tRNA ligase</fullName>
        <ecNumber evidence="2">6.1.1.9</ecNumber>
    </recommendedName>
    <alternativeName>
        <fullName evidence="8">Valyl-tRNA synthetase</fullName>
    </alternativeName>
</protein>
<dbReference type="FunFam" id="3.40.50.620:FF:000457">
    <property type="entry name" value="Predicted protein"/>
    <property type="match status" value="1"/>
</dbReference>
<dbReference type="GO" id="GO:0005829">
    <property type="term" value="C:cytosol"/>
    <property type="evidence" value="ECO:0007669"/>
    <property type="project" value="TreeGrafter"/>
</dbReference>
<keyword evidence="3 10" id="KW-0436">Ligase</keyword>
<dbReference type="PANTHER" id="PTHR11946:SF109">
    <property type="entry name" value="VALINE--TRNA LIGASE"/>
    <property type="match status" value="1"/>
</dbReference>
<feature type="region of interest" description="Disordered" evidence="11">
    <location>
        <begin position="43"/>
        <end position="80"/>
    </location>
</feature>
<dbReference type="SUPFAM" id="SSF52374">
    <property type="entry name" value="Nucleotidylyl transferase"/>
    <property type="match status" value="1"/>
</dbReference>
<keyword evidence="6 10" id="KW-0648">Protein biosynthesis</keyword>
<dbReference type="Pfam" id="PF00133">
    <property type="entry name" value="tRNA-synt_1"/>
    <property type="match status" value="1"/>
</dbReference>
<dbReference type="SUPFAM" id="SSF50677">
    <property type="entry name" value="ValRS/IleRS/LeuRS editing domain"/>
    <property type="match status" value="1"/>
</dbReference>
<dbReference type="AlphaFoldDB" id="A0AAV9XM39"/>
<dbReference type="InterPro" id="IPR002303">
    <property type="entry name" value="Valyl-tRNA_ligase"/>
</dbReference>
<proteinExistence type="inferred from homology"/>
<comment type="catalytic activity">
    <reaction evidence="9">
        <text>tRNA(Val) + L-valine + ATP = L-valyl-tRNA(Val) + AMP + diphosphate</text>
        <dbReference type="Rhea" id="RHEA:10704"/>
        <dbReference type="Rhea" id="RHEA-COMP:9672"/>
        <dbReference type="Rhea" id="RHEA-COMP:9708"/>
        <dbReference type="ChEBI" id="CHEBI:30616"/>
        <dbReference type="ChEBI" id="CHEBI:33019"/>
        <dbReference type="ChEBI" id="CHEBI:57762"/>
        <dbReference type="ChEBI" id="CHEBI:78442"/>
        <dbReference type="ChEBI" id="CHEBI:78537"/>
        <dbReference type="ChEBI" id="CHEBI:456215"/>
        <dbReference type="EC" id="6.1.1.9"/>
    </reaction>
</comment>
<evidence type="ECO:0000259" key="12">
    <source>
        <dbReference type="Pfam" id="PF00133"/>
    </source>
</evidence>
<dbReference type="CDD" id="cd00817">
    <property type="entry name" value="ValRS_core"/>
    <property type="match status" value="1"/>
</dbReference>
<dbReference type="GO" id="GO:0002161">
    <property type="term" value="F:aminoacyl-tRNA deacylase activity"/>
    <property type="evidence" value="ECO:0007669"/>
    <property type="project" value="InterPro"/>
</dbReference>
<evidence type="ECO:0000313" key="14">
    <source>
        <dbReference type="Proteomes" id="UP001365542"/>
    </source>
</evidence>
<evidence type="ECO:0000313" key="13">
    <source>
        <dbReference type="EMBL" id="KAK6542835.1"/>
    </source>
</evidence>
<name>A0AAV9XM39_9PEZI</name>
<dbReference type="InterPro" id="IPR014729">
    <property type="entry name" value="Rossmann-like_a/b/a_fold"/>
</dbReference>
<dbReference type="Gene3D" id="3.90.740.10">
    <property type="entry name" value="Valyl/Leucyl/Isoleucyl-tRNA synthetase, editing domain"/>
    <property type="match status" value="1"/>
</dbReference>
<organism evidence="13 14">
    <name type="scientific">Orbilia ellipsospora</name>
    <dbReference type="NCBI Taxonomy" id="2528407"/>
    <lineage>
        <taxon>Eukaryota</taxon>
        <taxon>Fungi</taxon>
        <taxon>Dikarya</taxon>
        <taxon>Ascomycota</taxon>
        <taxon>Pezizomycotina</taxon>
        <taxon>Orbiliomycetes</taxon>
        <taxon>Orbiliales</taxon>
        <taxon>Orbiliaceae</taxon>
        <taxon>Orbilia</taxon>
    </lineage>
</organism>
<keyword evidence="7 10" id="KW-0030">Aminoacyl-tRNA synthetase</keyword>
<comment type="caution">
    <text evidence="13">The sequence shown here is derived from an EMBL/GenBank/DDBJ whole genome shotgun (WGS) entry which is preliminary data.</text>
</comment>